<feature type="repeat" description="ANK" evidence="3">
    <location>
        <begin position="216"/>
        <end position="248"/>
    </location>
</feature>
<dbReference type="Proteomes" id="UP001295684">
    <property type="component" value="Unassembled WGS sequence"/>
</dbReference>
<organism evidence="5 6">
    <name type="scientific">Euplotes crassus</name>
    <dbReference type="NCBI Taxonomy" id="5936"/>
    <lineage>
        <taxon>Eukaryota</taxon>
        <taxon>Sar</taxon>
        <taxon>Alveolata</taxon>
        <taxon>Ciliophora</taxon>
        <taxon>Intramacronucleata</taxon>
        <taxon>Spirotrichea</taxon>
        <taxon>Hypotrichia</taxon>
        <taxon>Euplotida</taxon>
        <taxon>Euplotidae</taxon>
        <taxon>Moneuplotes</taxon>
    </lineage>
</organism>
<evidence type="ECO:0000256" key="3">
    <source>
        <dbReference type="PROSITE-ProRule" id="PRU00023"/>
    </source>
</evidence>
<accession>A0AAD1UKV9</accession>
<evidence type="ECO:0000313" key="6">
    <source>
        <dbReference type="Proteomes" id="UP001295684"/>
    </source>
</evidence>
<dbReference type="EMBL" id="CAMPGE010009798">
    <property type="protein sequence ID" value="CAI2368662.1"/>
    <property type="molecule type" value="Genomic_DNA"/>
</dbReference>
<reference evidence="5" key="1">
    <citation type="submission" date="2023-07" db="EMBL/GenBank/DDBJ databases">
        <authorList>
            <consortium name="AG Swart"/>
            <person name="Singh M."/>
            <person name="Singh A."/>
            <person name="Seah K."/>
            <person name="Emmerich C."/>
        </authorList>
    </citation>
    <scope>NUCLEOTIDE SEQUENCE</scope>
    <source>
        <strain evidence="5">DP1</strain>
    </source>
</reference>
<evidence type="ECO:0000313" key="5">
    <source>
        <dbReference type="EMBL" id="CAI2368662.1"/>
    </source>
</evidence>
<dbReference type="Gene3D" id="1.25.40.20">
    <property type="entry name" value="Ankyrin repeat-containing domain"/>
    <property type="match status" value="2"/>
</dbReference>
<evidence type="ECO:0000256" key="1">
    <source>
        <dbReference type="ARBA" id="ARBA00022737"/>
    </source>
</evidence>
<sequence length="435" mass="50663">MKRINRPVVSIPRQDIPQSRRRSARITGSSTCKNIRATKDWKDRFFCFRKEKPFNDTTPRGSYSTCKSNKWKVSSSTDIMRQARGIQSFLSSMNKSRSVRKGRSKETNISMPKTKEKGFLVTEEHQRKASDKRSIKVRNILRSKLTYEQNNIIQAVIKNNFTYLKRVRDKRDQKDFSVHDKKGNCALYYAIKEDCYEAAEYLINKIGCDVNVKNENGNTCLHQAMMRDNIDIILLLLKSGANPEAFNKFNETPIFYASNRVLSKFGLRNKKACLLKDFKGFPSKEKQQNHKRIRVNLRPKRNDKQKRIHQLQIEREMSQEIKDLQKRTIKIMPTETESKFGRHYSQVSPSDVQGINLKFTPQNKRNELKEKPKTLKKKKTIKRTLISRAISKTARKGPEPLGGPNHGDFSSLCPNERYAIKDSSPLYPQEVYFDI</sequence>
<name>A0AAD1UKV9_EUPCR</name>
<dbReference type="Pfam" id="PF13637">
    <property type="entry name" value="Ank_4"/>
    <property type="match status" value="1"/>
</dbReference>
<comment type="caution">
    <text evidence="5">The sequence shown here is derived from an EMBL/GenBank/DDBJ whole genome shotgun (WGS) entry which is preliminary data.</text>
</comment>
<evidence type="ECO:0000256" key="4">
    <source>
        <dbReference type="SAM" id="MobiDB-lite"/>
    </source>
</evidence>
<dbReference type="SMART" id="SM00248">
    <property type="entry name" value="ANK"/>
    <property type="match status" value="2"/>
</dbReference>
<dbReference type="InterPro" id="IPR002110">
    <property type="entry name" value="Ankyrin_rpt"/>
</dbReference>
<dbReference type="PANTHER" id="PTHR24123:SF33">
    <property type="entry name" value="PROTEIN HOS4"/>
    <property type="match status" value="1"/>
</dbReference>
<gene>
    <name evidence="5" type="ORF">ECRASSUSDP1_LOCUS9958</name>
</gene>
<dbReference type="InterPro" id="IPR036770">
    <property type="entry name" value="Ankyrin_rpt-contain_sf"/>
</dbReference>
<dbReference type="SUPFAM" id="SSF48403">
    <property type="entry name" value="Ankyrin repeat"/>
    <property type="match status" value="1"/>
</dbReference>
<keyword evidence="2 3" id="KW-0040">ANK repeat</keyword>
<dbReference type="InterPro" id="IPR051165">
    <property type="entry name" value="Multifunctional_ANK_Repeat"/>
</dbReference>
<evidence type="ECO:0000256" key="2">
    <source>
        <dbReference type="ARBA" id="ARBA00023043"/>
    </source>
</evidence>
<dbReference type="AlphaFoldDB" id="A0AAD1UKV9"/>
<dbReference type="PROSITE" id="PS50297">
    <property type="entry name" value="ANK_REP_REGION"/>
    <property type="match status" value="1"/>
</dbReference>
<keyword evidence="6" id="KW-1185">Reference proteome</keyword>
<dbReference type="PROSITE" id="PS50088">
    <property type="entry name" value="ANK_REPEAT"/>
    <property type="match status" value="1"/>
</dbReference>
<keyword evidence="1" id="KW-0677">Repeat</keyword>
<feature type="region of interest" description="Disordered" evidence="4">
    <location>
        <begin position="1"/>
        <end position="28"/>
    </location>
</feature>
<dbReference type="PANTHER" id="PTHR24123">
    <property type="entry name" value="ANKYRIN REPEAT-CONTAINING"/>
    <property type="match status" value="1"/>
</dbReference>
<protein>
    <submittedName>
        <fullName evidence="5">Uncharacterized protein</fullName>
    </submittedName>
</protein>
<proteinExistence type="predicted"/>